<dbReference type="InterPro" id="IPR015915">
    <property type="entry name" value="Kelch-typ_b-propeller"/>
</dbReference>
<dbReference type="EMBL" id="CP020991">
    <property type="protein sequence ID" value="AUO20375.1"/>
    <property type="molecule type" value="Genomic_DNA"/>
</dbReference>
<dbReference type="SMART" id="SM00612">
    <property type="entry name" value="Kelch"/>
    <property type="match status" value="3"/>
</dbReference>
<evidence type="ECO:0000313" key="6">
    <source>
        <dbReference type="Proteomes" id="UP000235589"/>
    </source>
</evidence>
<dbReference type="PANTHER" id="PTHR45982">
    <property type="entry name" value="REGULATOR OF CHROMOSOME CONDENSATION"/>
    <property type="match status" value="1"/>
</dbReference>
<sequence length="1075" mass="117750">MLKKVTASILAAVMLCCGFVFVGLAEESYADQIAEYFSDDPMVIRSKYSDTAVGENVSMVECGNKVYCFGWNSTQIYDTAANTWTSAPVMLSLRSEYSAVENGGKIYLVGGIIGNEVTDKVDIFDTETGTWSVGQEIPFGFVDGEAVSIGDNIYCFGGYDDVNHSVKSRDTYIYDTVNQTWSYDGYLPNGGVYTGVAVGSKIYCTAKYSGDGNYTYVYDTSNNVWSERQIRPSYSYGSVSNQEGKLMKLGEFLIFINYGSDSGSKVRYAYMPDKDIWVVLPDTLPEMDLPARRTTIIGDRIYTIKDSMHDGVMQGRLEITYIYSNQKIYTNRNNVAVGQRHILVYKDGVLMSKGNNDYGQLGNGSTAESDDFVAVNTPWTEKGEAVMSLTASGNMSYVITDKYNLYGWGQNANSQLGNGSMENVLTPELLAENVVDVDAGEAHTIILKRDATVWVSGNNTYGQLGNNSTSTKRRFAKVYEGALAIAAGDYQSYIIDSERKLYSCGKNTSGQLGINSTESMKKIYTYVMDGVTKVTAGANHAVAVKENGTVYSWGSNSYGQLGLELTVENAIAPVQSNNLVGTESIKAGGNLTSFLNGGYLYQCGYMGWSKNYLPKKVMSVTGVKEFDADELCIGMDSDNNLWQWGISTYDQKYMETNTALEPVRIGGLKNIEKVDANQDQVLAVNSDRNLFVWGRGWFGTGKSGEEVYGYPKKSDKYSSADEIARGKNHNVIISAEVVEGWGSNSNNQLGKFLPKNVIENSRVIELSGYTEEGDNYNASDYLENEPLKIAAGNDFTLVVRRHCIGFEGYNAIFEKQLVGIGRNYLGQLGTGESSVSESEPVVILQKDIETVSAGDSFAVATTEDGEYERDTYVWGANEYGQLGLGHTDTVYTPTRLENPQDEEDWGVFKQVSAGPDFCVGVTEAGNVYTWGRNSAGQLGLGHKQNMLKPTRIRGLTNVREVVAGYNHALAIKKDGTLWTWGYQNDGQLGRALGNNRVPGQVLGIPAIKKAAAGRGYTVAVDVDGNVYTFGTNERSSLGLYRNVPENIYGGIGEEPKIKPLMTAKSVENTEEGENK</sequence>
<feature type="domain" description="RCC1-like" evidence="4">
    <location>
        <begin position="334"/>
        <end position="605"/>
    </location>
</feature>
<dbReference type="PRINTS" id="PR00633">
    <property type="entry name" value="RCCNDNSATION"/>
</dbReference>
<dbReference type="InterPro" id="IPR000408">
    <property type="entry name" value="Reg_chr_condens"/>
</dbReference>
<dbReference type="Gene3D" id="2.130.10.30">
    <property type="entry name" value="Regulator of chromosome condensation 1/beta-lactamase-inhibitor protein II"/>
    <property type="match status" value="3"/>
</dbReference>
<accession>A0A2K9P521</accession>
<feature type="domain" description="RCC1-like" evidence="4">
    <location>
        <begin position="816"/>
        <end position="1040"/>
    </location>
</feature>
<dbReference type="SUPFAM" id="SSF117281">
    <property type="entry name" value="Kelch motif"/>
    <property type="match status" value="1"/>
</dbReference>
<evidence type="ECO:0000313" key="5">
    <source>
        <dbReference type="EMBL" id="AUO20375.1"/>
    </source>
</evidence>
<protein>
    <recommendedName>
        <fullName evidence="4">RCC1-like domain-containing protein</fullName>
    </recommendedName>
</protein>
<dbReference type="PANTHER" id="PTHR45982:SF1">
    <property type="entry name" value="REGULATOR OF CHROMOSOME CONDENSATION"/>
    <property type="match status" value="1"/>
</dbReference>
<organism evidence="5 6">
    <name type="scientific">Monoglobus pectinilyticus</name>
    <dbReference type="NCBI Taxonomy" id="1981510"/>
    <lineage>
        <taxon>Bacteria</taxon>
        <taxon>Bacillati</taxon>
        <taxon>Bacillota</taxon>
        <taxon>Clostridia</taxon>
        <taxon>Monoglobales</taxon>
        <taxon>Monoglobaceae</taxon>
        <taxon>Monoglobus</taxon>
    </lineage>
</organism>
<evidence type="ECO:0000259" key="4">
    <source>
        <dbReference type="Pfam" id="PF25390"/>
    </source>
</evidence>
<keyword evidence="3" id="KW-0732">Signal</keyword>
<dbReference type="InterPro" id="IPR058923">
    <property type="entry name" value="RCC1-like_dom"/>
</dbReference>
<dbReference type="InterPro" id="IPR051553">
    <property type="entry name" value="Ran_GTPase-activating"/>
</dbReference>
<dbReference type="SUPFAM" id="SSF50985">
    <property type="entry name" value="RCC1/BLIP-II"/>
    <property type="match status" value="3"/>
</dbReference>
<keyword evidence="6" id="KW-1185">Reference proteome</keyword>
<dbReference type="Pfam" id="PF01344">
    <property type="entry name" value="Kelch_1"/>
    <property type="match status" value="2"/>
</dbReference>
<dbReference type="GeneID" id="98063607"/>
<evidence type="ECO:0000256" key="2">
    <source>
        <dbReference type="ARBA" id="ARBA00022737"/>
    </source>
</evidence>
<dbReference type="RefSeq" id="WP_102366500.1">
    <property type="nucleotide sequence ID" value="NZ_CP020991.1"/>
</dbReference>
<dbReference type="AlphaFoldDB" id="A0A2K9P521"/>
<dbReference type="InterPro" id="IPR009091">
    <property type="entry name" value="RCC1/BLIP-II"/>
</dbReference>
<keyword evidence="2" id="KW-0677">Repeat</keyword>
<dbReference type="InterPro" id="IPR006652">
    <property type="entry name" value="Kelch_1"/>
</dbReference>
<feature type="chain" id="PRO_5039081985" description="RCC1-like domain-containing protein" evidence="3">
    <location>
        <begin position="26"/>
        <end position="1075"/>
    </location>
</feature>
<evidence type="ECO:0000256" key="1">
    <source>
        <dbReference type="ARBA" id="ARBA00022658"/>
    </source>
</evidence>
<reference evidence="5 6" key="1">
    <citation type="submission" date="2017-04" db="EMBL/GenBank/DDBJ databases">
        <title>Monoglobus pectinilyticus 14 draft genome.</title>
        <authorList>
            <person name="Kim C."/>
            <person name="Rosendale D.I."/>
            <person name="Kelly W.J."/>
            <person name="Tannock G.W."/>
            <person name="Patchett M.L."/>
            <person name="Jordens J.Z."/>
        </authorList>
    </citation>
    <scope>NUCLEOTIDE SEQUENCE [LARGE SCALE GENOMIC DNA]</scope>
    <source>
        <strain evidence="5 6">14</strain>
    </source>
</reference>
<dbReference type="Pfam" id="PF25390">
    <property type="entry name" value="WD40_RLD"/>
    <property type="match status" value="2"/>
</dbReference>
<name>A0A2K9P521_9FIRM</name>
<dbReference type="KEGG" id="mpec:B9O19_02235"/>
<gene>
    <name evidence="5" type="ORF">B9O19_02235</name>
</gene>
<keyword evidence="1" id="KW-0344">Guanine-nucleotide releasing factor</keyword>
<proteinExistence type="predicted"/>
<dbReference type="Proteomes" id="UP000235589">
    <property type="component" value="Chromosome"/>
</dbReference>
<evidence type="ECO:0000256" key="3">
    <source>
        <dbReference type="SAM" id="SignalP"/>
    </source>
</evidence>
<dbReference type="PROSITE" id="PS00626">
    <property type="entry name" value="RCC1_2"/>
    <property type="match status" value="1"/>
</dbReference>
<dbReference type="Gene3D" id="2.120.10.80">
    <property type="entry name" value="Kelch-type beta propeller"/>
    <property type="match status" value="1"/>
</dbReference>
<dbReference type="OrthoDB" id="27389at2"/>
<feature type="signal peptide" evidence="3">
    <location>
        <begin position="1"/>
        <end position="25"/>
    </location>
</feature>
<dbReference type="PROSITE" id="PS50012">
    <property type="entry name" value="RCC1_3"/>
    <property type="match status" value="9"/>
</dbReference>